<dbReference type="GO" id="GO:0005737">
    <property type="term" value="C:cytoplasm"/>
    <property type="evidence" value="ECO:0007669"/>
    <property type="project" value="TreeGrafter"/>
</dbReference>
<reference evidence="2 3" key="1">
    <citation type="journal article" date="2007" name="Proc. Natl. Acad. Sci. U.S.A.">
        <title>Independent sorting-out of thousands of duplicated gene pairs in two yeast species descended from a whole-genome duplication.</title>
        <authorList>
            <person name="Scannell D.R."/>
            <person name="Frank A.C."/>
            <person name="Conant G.C."/>
            <person name="Byrne K.P."/>
            <person name="Woolfit M."/>
            <person name="Wolfe K.H."/>
        </authorList>
    </citation>
    <scope>NUCLEOTIDE SEQUENCE [LARGE SCALE GENOMIC DNA]</scope>
    <source>
        <strain evidence="3">ATCC 22028 / DSM 70294 / BCRC 21397 / CBS 2163 / NBRC 10782 / NRRL Y-8283 / UCD 57-17</strain>
    </source>
</reference>
<organism evidence="3">
    <name type="scientific">Vanderwaltozyma polyspora (strain ATCC 22028 / DSM 70294 / BCRC 21397 / CBS 2163 / NBRC 10782 / NRRL Y-8283 / UCD 57-17)</name>
    <name type="common">Kluyveromyces polysporus</name>
    <dbReference type="NCBI Taxonomy" id="436907"/>
    <lineage>
        <taxon>Eukaryota</taxon>
        <taxon>Fungi</taxon>
        <taxon>Dikarya</taxon>
        <taxon>Ascomycota</taxon>
        <taxon>Saccharomycotina</taxon>
        <taxon>Saccharomycetes</taxon>
        <taxon>Saccharomycetales</taxon>
        <taxon>Saccharomycetaceae</taxon>
        <taxon>Vanderwaltozyma</taxon>
    </lineage>
</organism>
<dbReference type="RefSeq" id="XP_001644231.1">
    <property type="nucleotide sequence ID" value="XM_001644181.1"/>
</dbReference>
<dbReference type="SUPFAM" id="SSF54506">
    <property type="entry name" value="Diaminopimelate epimerase-like"/>
    <property type="match status" value="1"/>
</dbReference>
<keyword evidence="3" id="KW-1185">Reference proteome</keyword>
<dbReference type="KEGG" id="vpo:Kpol_1051p22"/>
<dbReference type="Gene3D" id="3.10.310.10">
    <property type="entry name" value="Diaminopimelate Epimerase, Chain A, domain 1"/>
    <property type="match status" value="2"/>
</dbReference>
<evidence type="ECO:0000256" key="1">
    <source>
        <dbReference type="PIRSR" id="PIRSR016184-1"/>
    </source>
</evidence>
<dbReference type="AlphaFoldDB" id="A7TMY5"/>
<protein>
    <submittedName>
        <fullName evidence="2">Uncharacterized protein</fullName>
    </submittedName>
</protein>
<accession>A7TMY5</accession>
<dbReference type="GO" id="GO:0030968">
    <property type="term" value="P:endoplasmic reticulum unfolded protein response"/>
    <property type="evidence" value="ECO:0007669"/>
    <property type="project" value="EnsemblFungi"/>
</dbReference>
<dbReference type="InParanoid" id="A7TMY5"/>
<feature type="active site" evidence="1">
    <location>
        <position position="52"/>
    </location>
</feature>
<dbReference type="PhylomeDB" id="A7TMY5"/>
<dbReference type="InterPro" id="IPR003719">
    <property type="entry name" value="Phenazine_PhzF-like"/>
</dbReference>
<proteinExistence type="predicted"/>
<dbReference type="Pfam" id="PF02567">
    <property type="entry name" value="PhzC-PhzF"/>
    <property type="match status" value="1"/>
</dbReference>
<gene>
    <name evidence="2" type="ORF">Kpol_1051p22</name>
</gene>
<name>A7TMY5_VANPO</name>
<dbReference type="GO" id="GO:0000785">
    <property type="term" value="C:chromatin"/>
    <property type="evidence" value="ECO:0007669"/>
    <property type="project" value="EnsemblFungi"/>
</dbReference>
<dbReference type="PANTHER" id="PTHR13774:SF32">
    <property type="entry name" value="ANTISENSE-ENHANCING SEQUENCE 1"/>
    <property type="match status" value="1"/>
</dbReference>
<dbReference type="GO" id="GO:0016853">
    <property type="term" value="F:isomerase activity"/>
    <property type="evidence" value="ECO:0007669"/>
    <property type="project" value="TreeGrafter"/>
</dbReference>
<evidence type="ECO:0000313" key="3">
    <source>
        <dbReference type="Proteomes" id="UP000000267"/>
    </source>
</evidence>
<sequence>MPITLPFKQLDVFTTVPYHGNPVAVINCLDISENDIDEKQMQNIARWTNLSETTFIFKPSNPENDYKLRIFSPVNELPFAGHPTLGSCKAFLQFTNNTTSKTVRQECGLGIVNLTVNEDGTISYKAASTSFDKIDPKVIKEYTECLGVKPDDEPLLLHVGPEWVVFHVSDSDKCYNANPDFAKLAEISKRNGHIGIILGGPRTLDPHIEYEMRALAPVINVSEDPVCGSGSTALIAYLQNKYKFDKTTKLKITQGGRVGRVGRIHSMIEINEAKQPSFHSGGNVISLINGEITV</sequence>
<dbReference type="NCBIfam" id="TIGR00654">
    <property type="entry name" value="PhzF_family"/>
    <property type="match status" value="1"/>
</dbReference>
<dbReference type="OrthoDB" id="75169at2759"/>
<dbReference type="FunCoup" id="A7TMY5">
    <property type="interactions" value="174"/>
</dbReference>
<dbReference type="PIRSF" id="PIRSF016184">
    <property type="entry name" value="PhzC_PhzF"/>
    <property type="match status" value="1"/>
</dbReference>
<dbReference type="GeneID" id="5544519"/>
<evidence type="ECO:0000313" key="2">
    <source>
        <dbReference type="EMBL" id="EDO16373.1"/>
    </source>
</evidence>
<dbReference type="Proteomes" id="UP000000267">
    <property type="component" value="Unassembled WGS sequence"/>
</dbReference>
<dbReference type="PANTHER" id="PTHR13774">
    <property type="entry name" value="PHENAZINE BIOSYNTHESIS PROTEIN"/>
    <property type="match status" value="1"/>
</dbReference>
<dbReference type="STRING" id="436907.A7TMY5"/>
<dbReference type="eggNOG" id="KOG3033">
    <property type="taxonomic scope" value="Eukaryota"/>
</dbReference>
<dbReference type="OMA" id="AHWTNLS"/>
<dbReference type="HOGENOM" id="CLU_048756_0_0_1"/>
<dbReference type="EMBL" id="DS480426">
    <property type="protein sequence ID" value="EDO16373.1"/>
    <property type="molecule type" value="Genomic_DNA"/>
</dbReference>